<dbReference type="PANTHER" id="PTHR34853:SF1">
    <property type="entry name" value="LIPASE 5"/>
    <property type="match status" value="1"/>
</dbReference>
<dbReference type="Gene3D" id="3.40.50.1820">
    <property type="entry name" value="alpha/beta hydrolase"/>
    <property type="match status" value="2"/>
</dbReference>
<proteinExistence type="predicted"/>
<accession>A0ABU9YKN9</accession>
<keyword evidence="3" id="KW-1185">Reference proteome</keyword>
<feature type="signal peptide" evidence="1">
    <location>
        <begin position="1"/>
        <end position="34"/>
    </location>
</feature>
<organism evidence="2 3">
    <name type="scientific">Tistrella arctica</name>
    <dbReference type="NCBI Taxonomy" id="3133430"/>
    <lineage>
        <taxon>Bacteria</taxon>
        <taxon>Pseudomonadati</taxon>
        <taxon>Pseudomonadota</taxon>
        <taxon>Alphaproteobacteria</taxon>
        <taxon>Geminicoccales</taxon>
        <taxon>Geminicoccaceae</taxon>
        <taxon>Tistrella</taxon>
    </lineage>
</organism>
<dbReference type="SUPFAM" id="SSF53474">
    <property type="entry name" value="alpha/beta-Hydrolases"/>
    <property type="match status" value="1"/>
</dbReference>
<dbReference type="InterPro" id="IPR005152">
    <property type="entry name" value="Lipase_secreted"/>
</dbReference>
<dbReference type="InterPro" id="IPR029058">
    <property type="entry name" value="AB_hydrolase_fold"/>
</dbReference>
<sequence>MFRSSKSFRGLAGLAAPLAGMAALAVMATTPAFAADMPAPDASQGDGGVSAFYDWTGPIPAQAGLLLRSEPLPADRGLPGAARQMRILYTATDGVTGDGHIVVSGALFVPRGRAPAGGWPLLAWAHGTVGVADACAPSWAGRSKRDVDYLGRWLKEGFAIVATDYQGLGVAGPHPYLATRPEAYSTLDSIRAVQSGEAELGVDLGEPVVLIGQSQGGGAAFATAAFAPDYAPDIDIRGTVSTGIPFLTPQLMTAVATANPDKVDPTIAYLLYIGLLAEQAPTKVPASSMFTAKAAPVLDQARTACVVPVFNAVTEAGLTRANTMTPRALEVIQGLAPSLAYPTVKLAHPLFVGTGANDHDVPPPMQKAVVDAACAAGTVVEAHVYPGLDHSGAVNGSLGDSVPFVRKVMAGRPVTSTCGQPAS</sequence>
<feature type="chain" id="PRO_5046553173" evidence="1">
    <location>
        <begin position="35"/>
        <end position="423"/>
    </location>
</feature>
<dbReference type="RefSeq" id="WP_345934122.1">
    <property type="nucleotide sequence ID" value="NZ_JBBKTV010000006.1"/>
</dbReference>
<evidence type="ECO:0000313" key="2">
    <source>
        <dbReference type="EMBL" id="MEN2989380.1"/>
    </source>
</evidence>
<gene>
    <name evidence="2" type="ORF">WG926_13785</name>
</gene>
<dbReference type="EMBL" id="JBBKTW010000004">
    <property type="protein sequence ID" value="MEN2989380.1"/>
    <property type="molecule type" value="Genomic_DNA"/>
</dbReference>
<reference evidence="2 3" key="1">
    <citation type="submission" date="2024-03" db="EMBL/GenBank/DDBJ databases">
        <title>High-quality draft genome sequencing of Tistrella sp. BH-R2-4.</title>
        <authorList>
            <person name="Dong C."/>
        </authorList>
    </citation>
    <scope>NUCLEOTIDE SEQUENCE [LARGE SCALE GENOMIC DNA]</scope>
    <source>
        <strain evidence="2 3">BH-R2-4</strain>
    </source>
</reference>
<comment type="caution">
    <text evidence="2">The sequence shown here is derived from an EMBL/GenBank/DDBJ whole genome shotgun (WGS) entry which is preliminary data.</text>
</comment>
<name>A0ABU9YKN9_9PROT</name>
<evidence type="ECO:0000256" key="1">
    <source>
        <dbReference type="SAM" id="SignalP"/>
    </source>
</evidence>
<dbReference type="PANTHER" id="PTHR34853">
    <property type="match status" value="1"/>
</dbReference>
<evidence type="ECO:0000313" key="3">
    <source>
        <dbReference type="Proteomes" id="UP001413721"/>
    </source>
</evidence>
<keyword evidence="1" id="KW-0732">Signal</keyword>
<protein>
    <submittedName>
        <fullName evidence="2">Lipase family protein</fullName>
    </submittedName>
</protein>
<dbReference type="Pfam" id="PF03583">
    <property type="entry name" value="LIP"/>
    <property type="match status" value="1"/>
</dbReference>
<dbReference type="PIRSF" id="PIRSF029171">
    <property type="entry name" value="Esterase_LipA"/>
    <property type="match status" value="1"/>
</dbReference>
<dbReference type="Proteomes" id="UP001413721">
    <property type="component" value="Unassembled WGS sequence"/>
</dbReference>